<protein>
    <submittedName>
        <fullName evidence="2">Uncharacterized protein</fullName>
    </submittedName>
</protein>
<dbReference type="Proteomes" id="UP000503462">
    <property type="component" value="Chromosome 2"/>
</dbReference>
<feature type="region of interest" description="Disordered" evidence="1">
    <location>
        <begin position="20"/>
        <end position="55"/>
    </location>
</feature>
<gene>
    <name evidence="2" type="ORF">AMS68_003136</name>
</gene>
<evidence type="ECO:0000313" key="3">
    <source>
        <dbReference type="Proteomes" id="UP000503462"/>
    </source>
</evidence>
<evidence type="ECO:0000256" key="1">
    <source>
        <dbReference type="SAM" id="MobiDB-lite"/>
    </source>
</evidence>
<feature type="compositionally biased region" description="Low complexity" evidence="1">
    <location>
        <begin position="22"/>
        <end position="37"/>
    </location>
</feature>
<sequence length="104" mass="11289">MLTSRSGDSEALLQQVCPPFHQQPLPLPTSTLPQKTLQNRDSSRAQRSQPSLGVKKSVSRITVLISTTLVQTDIIRTLPADRIATRRSTIGQTAAAAVAAARWK</sequence>
<name>A0A6H0XSM1_9PEZI</name>
<dbReference type="EMBL" id="CP051140">
    <property type="protein sequence ID" value="QIW97618.1"/>
    <property type="molecule type" value="Genomic_DNA"/>
</dbReference>
<dbReference type="AlphaFoldDB" id="A0A6H0XSM1"/>
<accession>A0A6H0XSM1</accession>
<keyword evidence="3" id="KW-1185">Reference proteome</keyword>
<evidence type="ECO:0000313" key="2">
    <source>
        <dbReference type="EMBL" id="QIW97618.1"/>
    </source>
</evidence>
<proteinExistence type="predicted"/>
<reference evidence="2 3" key="1">
    <citation type="journal article" date="2016" name="Sci. Rep.">
        <title>Peltaster fructicola genome reveals evolution from an invasive phytopathogen to an ectophytic parasite.</title>
        <authorList>
            <person name="Xu C."/>
            <person name="Chen H."/>
            <person name="Gleason M.L."/>
            <person name="Xu J.R."/>
            <person name="Liu H."/>
            <person name="Zhang R."/>
            <person name="Sun G."/>
        </authorList>
    </citation>
    <scope>NUCLEOTIDE SEQUENCE [LARGE SCALE GENOMIC DNA]</scope>
    <source>
        <strain evidence="2 3">LNHT1506</strain>
    </source>
</reference>
<organism evidence="2 3">
    <name type="scientific">Peltaster fructicola</name>
    <dbReference type="NCBI Taxonomy" id="286661"/>
    <lineage>
        <taxon>Eukaryota</taxon>
        <taxon>Fungi</taxon>
        <taxon>Dikarya</taxon>
        <taxon>Ascomycota</taxon>
        <taxon>Pezizomycotina</taxon>
        <taxon>Dothideomycetes</taxon>
        <taxon>Dothideomycetes incertae sedis</taxon>
        <taxon>Peltaster</taxon>
    </lineage>
</organism>